<feature type="compositionally biased region" description="Polar residues" evidence="1">
    <location>
        <begin position="12"/>
        <end position="31"/>
    </location>
</feature>
<evidence type="ECO:0000256" key="1">
    <source>
        <dbReference type="SAM" id="MobiDB-lite"/>
    </source>
</evidence>
<evidence type="ECO:0000313" key="2">
    <source>
        <dbReference type="EMBL" id="EKM58549.1"/>
    </source>
</evidence>
<dbReference type="GeneID" id="18915633"/>
<dbReference type="KEGG" id="pco:PHACADRAFT_252972"/>
<protein>
    <submittedName>
        <fullName evidence="2">Uncharacterized protein</fullName>
    </submittedName>
</protein>
<dbReference type="EMBL" id="JH930470">
    <property type="protein sequence ID" value="EKM58549.1"/>
    <property type="molecule type" value="Genomic_DNA"/>
</dbReference>
<name>K5WHG0_PHACS</name>
<gene>
    <name evidence="2" type="ORF">PHACADRAFT_252972</name>
</gene>
<proteinExistence type="predicted"/>
<feature type="compositionally biased region" description="Gly residues" evidence="1">
    <location>
        <begin position="1"/>
        <end position="10"/>
    </location>
</feature>
<dbReference type="HOGENOM" id="CLU_2776747_0_0_1"/>
<dbReference type="AlphaFoldDB" id="K5WHG0"/>
<dbReference type="RefSeq" id="XP_007393858.1">
    <property type="nucleotide sequence ID" value="XM_007393796.1"/>
</dbReference>
<dbReference type="InParanoid" id="K5WHG0"/>
<evidence type="ECO:0000313" key="3">
    <source>
        <dbReference type="Proteomes" id="UP000008370"/>
    </source>
</evidence>
<accession>K5WHG0</accession>
<sequence length="69" mass="7099">MAKGNYGWGNDGYSTTSSGTNSQVRASTSALPSDDADPYILQGNHYCHRDGGSDSGGSSGSSGYHYSNS</sequence>
<organism evidence="2 3">
    <name type="scientific">Phanerochaete carnosa (strain HHB-10118-sp)</name>
    <name type="common">White-rot fungus</name>
    <name type="synonym">Peniophora carnosa</name>
    <dbReference type="NCBI Taxonomy" id="650164"/>
    <lineage>
        <taxon>Eukaryota</taxon>
        <taxon>Fungi</taxon>
        <taxon>Dikarya</taxon>
        <taxon>Basidiomycota</taxon>
        <taxon>Agaricomycotina</taxon>
        <taxon>Agaricomycetes</taxon>
        <taxon>Polyporales</taxon>
        <taxon>Phanerochaetaceae</taxon>
        <taxon>Phanerochaete</taxon>
    </lineage>
</organism>
<feature type="region of interest" description="Disordered" evidence="1">
    <location>
        <begin position="1"/>
        <end position="69"/>
    </location>
</feature>
<reference evidence="2 3" key="1">
    <citation type="journal article" date="2012" name="BMC Genomics">
        <title>Comparative genomics of the white-rot fungi, Phanerochaete carnosa and P. chrysosporium, to elucidate the genetic basis of the distinct wood types they colonize.</title>
        <authorList>
            <person name="Suzuki H."/>
            <person name="MacDonald J."/>
            <person name="Syed K."/>
            <person name="Salamov A."/>
            <person name="Hori C."/>
            <person name="Aerts A."/>
            <person name="Henrissat B."/>
            <person name="Wiebenga A."/>
            <person name="vanKuyk P.A."/>
            <person name="Barry K."/>
            <person name="Lindquist E."/>
            <person name="LaButti K."/>
            <person name="Lapidus A."/>
            <person name="Lucas S."/>
            <person name="Coutinho P."/>
            <person name="Gong Y."/>
            <person name="Samejima M."/>
            <person name="Mahadevan R."/>
            <person name="Abou-Zaid M."/>
            <person name="de Vries R.P."/>
            <person name="Igarashi K."/>
            <person name="Yadav J.S."/>
            <person name="Grigoriev I.V."/>
            <person name="Master E.R."/>
        </authorList>
    </citation>
    <scope>NUCLEOTIDE SEQUENCE [LARGE SCALE GENOMIC DNA]</scope>
    <source>
        <strain evidence="2 3">HHB-10118-sp</strain>
    </source>
</reference>
<keyword evidence="3" id="KW-1185">Reference proteome</keyword>
<dbReference type="Proteomes" id="UP000008370">
    <property type="component" value="Unassembled WGS sequence"/>
</dbReference>